<organism evidence="3 4">
    <name type="scientific">Paenibacillus oenotherae</name>
    <dbReference type="NCBI Taxonomy" id="1435645"/>
    <lineage>
        <taxon>Bacteria</taxon>
        <taxon>Bacillati</taxon>
        <taxon>Bacillota</taxon>
        <taxon>Bacilli</taxon>
        <taxon>Bacillales</taxon>
        <taxon>Paenibacillaceae</taxon>
        <taxon>Paenibacillus</taxon>
    </lineage>
</organism>
<feature type="compositionally biased region" description="Basic and acidic residues" evidence="1">
    <location>
        <begin position="51"/>
        <end position="67"/>
    </location>
</feature>
<feature type="region of interest" description="Disordered" evidence="1">
    <location>
        <begin position="28"/>
        <end position="67"/>
    </location>
</feature>
<reference evidence="3 4" key="1">
    <citation type="submission" date="2021-07" db="EMBL/GenBank/DDBJ databases">
        <title>Paenibacillus radiodurans sp. nov., isolated from the southeastern edge of Tengger Desert.</title>
        <authorList>
            <person name="Zhang G."/>
        </authorList>
    </citation>
    <scope>NUCLEOTIDE SEQUENCE [LARGE SCALE GENOMIC DNA]</scope>
    <source>
        <strain evidence="3 4">DT7-4</strain>
    </source>
</reference>
<protein>
    <recommendedName>
        <fullName evidence="5">DUF3106 domain-containing protein</fullName>
    </recommendedName>
</protein>
<dbReference type="EMBL" id="JAHZIJ010000013">
    <property type="protein sequence ID" value="MBW7476448.1"/>
    <property type="molecule type" value="Genomic_DNA"/>
</dbReference>
<dbReference type="RefSeq" id="WP_219873683.1">
    <property type="nucleotide sequence ID" value="NZ_JAHZIJ010000013.1"/>
</dbReference>
<feature type="chain" id="PRO_5045836838" description="DUF3106 domain-containing protein" evidence="2">
    <location>
        <begin position="27"/>
        <end position="167"/>
    </location>
</feature>
<evidence type="ECO:0000256" key="1">
    <source>
        <dbReference type="SAM" id="MobiDB-lite"/>
    </source>
</evidence>
<evidence type="ECO:0000313" key="4">
    <source>
        <dbReference type="Proteomes" id="UP000812277"/>
    </source>
</evidence>
<proteinExistence type="predicted"/>
<keyword evidence="4" id="KW-1185">Reference proteome</keyword>
<sequence length="167" mass="18780">MKNGKLQWFVGAVSAAVLLTAAPVSAGYDTSKTVTPEKRQAEESGQWEDAPGERKWHGAAKAEHGEWKAMHEERRAYRMKRLKEAAQYFGIATEGKSAKQLHKELRAASKADKAKWERFRREQSAKRLARLQSIAAKLGIATQGKTARQLYRDIRAEIEGISEQRSS</sequence>
<keyword evidence="2" id="KW-0732">Signal</keyword>
<dbReference type="Proteomes" id="UP000812277">
    <property type="component" value="Unassembled WGS sequence"/>
</dbReference>
<feature type="signal peptide" evidence="2">
    <location>
        <begin position="1"/>
        <end position="26"/>
    </location>
</feature>
<name>A0ABS7D943_9BACL</name>
<evidence type="ECO:0000313" key="3">
    <source>
        <dbReference type="EMBL" id="MBW7476448.1"/>
    </source>
</evidence>
<comment type="caution">
    <text evidence="3">The sequence shown here is derived from an EMBL/GenBank/DDBJ whole genome shotgun (WGS) entry which is preliminary data.</text>
</comment>
<accession>A0ABS7D943</accession>
<evidence type="ECO:0000256" key="2">
    <source>
        <dbReference type="SAM" id="SignalP"/>
    </source>
</evidence>
<gene>
    <name evidence="3" type="ORF">K0T92_17075</name>
</gene>
<evidence type="ECO:0008006" key="5">
    <source>
        <dbReference type="Google" id="ProtNLM"/>
    </source>
</evidence>